<dbReference type="RefSeq" id="WP_241792461.1">
    <property type="nucleotide sequence ID" value="NZ_JALBUU010000004.1"/>
</dbReference>
<proteinExistence type="predicted"/>
<dbReference type="Proteomes" id="UP001201985">
    <property type="component" value="Unassembled WGS sequence"/>
</dbReference>
<keyword evidence="2" id="KW-1185">Reference proteome</keyword>
<dbReference type="EMBL" id="JALBUU010000004">
    <property type="protein sequence ID" value="MCI0752452.1"/>
    <property type="molecule type" value="Genomic_DNA"/>
</dbReference>
<sequence>MPIAFPSASAGTQAAKATAPQEVLAMTLWAEAGTRPVRAIEALAATVMNRVRLADSGAVAHWVRACPVFAVRHSSSPAGTATTCGTC</sequence>
<gene>
    <name evidence="1" type="ORF">MON41_01575</name>
</gene>
<comment type="caution">
    <text evidence="1">The sequence shown here is derived from an EMBL/GenBank/DDBJ whole genome shotgun (WGS) entry which is preliminary data.</text>
</comment>
<organism evidence="1 2">
    <name type="scientific">Teichococcus vastitatis</name>
    <dbReference type="NCBI Taxonomy" id="2307076"/>
    <lineage>
        <taxon>Bacteria</taxon>
        <taxon>Pseudomonadati</taxon>
        <taxon>Pseudomonadota</taxon>
        <taxon>Alphaproteobacteria</taxon>
        <taxon>Acetobacterales</taxon>
        <taxon>Roseomonadaceae</taxon>
        <taxon>Roseomonas</taxon>
    </lineage>
</organism>
<accession>A0ABS9VZJ9</accession>
<evidence type="ECO:0000313" key="2">
    <source>
        <dbReference type="Proteomes" id="UP001201985"/>
    </source>
</evidence>
<reference evidence="1 2" key="1">
    <citation type="submission" date="2022-03" db="EMBL/GenBank/DDBJ databases">
        <title>Complete genome analysis of Roseomonas KG 17.1 : a prolific producer of plant growth promoters.</title>
        <authorList>
            <person name="Saadouli I."/>
            <person name="Najjari A."/>
            <person name="Mosbah A."/>
            <person name="Ouzari H.I."/>
        </authorList>
    </citation>
    <scope>NUCLEOTIDE SEQUENCE [LARGE SCALE GENOMIC DNA]</scope>
    <source>
        <strain evidence="1 2">KG17-1</strain>
    </source>
</reference>
<protein>
    <submittedName>
        <fullName evidence="1">Uncharacterized protein</fullName>
    </submittedName>
</protein>
<evidence type="ECO:0000313" key="1">
    <source>
        <dbReference type="EMBL" id="MCI0752452.1"/>
    </source>
</evidence>
<name>A0ABS9VZJ9_9PROT</name>